<comment type="caution">
    <text evidence="1">The sequence shown here is derived from an EMBL/GenBank/DDBJ whole genome shotgun (WGS) entry which is preliminary data.</text>
</comment>
<name>A0ABT9BHX8_9MICO</name>
<dbReference type="Pfam" id="PF05988">
    <property type="entry name" value="DUF899"/>
    <property type="match status" value="1"/>
</dbReference>
<sequence>MDAPAPAPTATPVAIPAIVDRESWLRERNELLVREKAHTREGDAIAAARRRLPMVEVPDVEVVGADGPVRFSSLFGEHDELVVYRHMWQDGQPFEGQCEGCTMSVWDFRNSIYLAERGVAFAVLSRGAWEELEPFREFMGYEHPWYSTAGVDDVGVAGDMGGEIASYLRVGDKIYLTYETTDRGNEVLLVSLKLLDMTVYGRKEVWEDSPEGWPQGELCAFWRRDGRPTAQWTRPGVGAVAEGDHEHHH</sequence>
<dbReference type="RefSeq" id="WP_305001051.1">
    <property type="nucleotide sequence ID" value="NZ_JAUQUB010000001.1"/>
</dbReference>
<dbReference type="EMBL" id="JAUQUB010000001">
    <property type="protein sequence ID" value="MDO7880619.1"/>
    <property type="molecule type" value="Genomic_DNA"/>
</dbReference>
<protein>
    <submittedName>
        <fullName evidence="1">DUF899 family protein</fullName>
    </submittedName>
</protein>
<dbReference type="Proteomes" id="UP001241072">
    <property type="component" value="Unassembled WGS sequence"/>
</dbReference>
<accession>A0ABT9BHX8</accession>
<evidence type="ECO:0000313" key="2">
    <source>
        <dbReference type="Proteomes" id="UP001241072"/>
    </source>
</evidence>
<gene>
    <name evidence="1" type="ORF">Q5716_00095</name>
</gene>
<evidence type="ECO:0000313" key="1">
    <source>
        <dbReference type="EMBL" id="MDO7880619.1"/>
    </source>
</evidence>
<keyword evidence="2" id="KW-1185">Reference proteome</keyword>
<dbReference type="InterPro" id="IPR010296">
    <property type="entry name" value="DUF899_thioredox"/>
</dbReference>
<reference evidence="1 2" key="1">
    <citation type="submission" date="2023-07" db="EMBL/GenBank/DDBJ databases">
        <title>Protaetiibacter sp. nov WY-16 isolated from soil.</title>
        <authorList>
            <person name="Liu B."/>
            <person name="Wan Y."/>
        </authorList>
    </citation>
    <scope>NUCLEOTIDE SEQUENCE [LARGE SCALE GENOMIC DNA]</scope>
    <source>
        <strain evidence="1 2">WY-16</strain>
    </source>
</reference>
<organism evidence="1 2">
    <name type="scientific">Antiquaquibacter soli</name>
    <dbReference type="NCBI Taxonomy" id="3064523"/>
    <lineage>
        <taxon>Bacteria</taxon>
        <taxon>Bacillati</taxon>
        <taxon>Actinomycetota</taxon>
        <taxon>Actinomycetes</taxon>
        <taxon>Micrococcales</taxon>
        <taxon>Microbacteriaceae</taxon>
        <taxon>Antiquaquibacter</taxon>
    </lineage>
</organism>
<proteinExistence type="predicted"/>